<proteinExistence type="predicted"/>
<reference evidence="4" key="1">
    <citation type="journal article" date="2019" name="Int. J. Syst. Evol. Microbiol.">
        <title>The Global Catalogue of Microorganisms (GCM) 10K type strain sequencing project: providing services to taxonomists for standard genome sequencing and annotation.</title>
        <authorList>
            <consortium name="The Broad Institute Genomics Platform"/>
            <consortium name="The Broad Institute Genome Sequencing Center for Infectious Disease"/>
            <person name="Wu L."/>
            <person name="Ma J."/>
        </authorList>
    </citation>
    <scope>NUCLEOTIDE SEQUENCE [LARGE SCALE GENOMIC DNA]</scope>
    <source>
        <strain evidence="4">CGMCC 4.7152</strain>
    </source>
</reference>
<feature type="domain" description="Transposase IS701-like DDE" evidence="2">
    <location>
        <begin position="3"/>
        <end position="56"/>
    </location>
</feature>
<feature type="region of interest" description="Disordered" evidence="1">
    <location>
        <begin position="37"/>
        <end position="61"/>
    </location>
</feature>
<evidence type="ECO:0000259" key="2">
    <source>
        <dbReference type="Pfam" id="PF13546"/>
    </source>
</evidence>
<comment type="caution">
    <text evidence="3">The sequence shown here is derived from an EMBL/GenBank/DDBJ whole genome shotgun (WGS) entry which is preliminary data.</text>
</comment>
<dbReference type="Pfam" id="PF13546">
    <property type="entry name" value="DDE_5"/>
    <property type="match status" value="1"/>
</dbReference>
<dbReference type="EMBL" id="JBHSIU010000012">
    <property type="protein sequence ID" value="MFC4998575.1"/>
    <property type="molecule type" value="Genomic_DNA"/>
</dbReference>
<sequence length="61" mass="6420">MAADSGYGDCTLFRQGLAERGLRYAVQVDPNAIALPADAVPVTPPYAGTGRPPRPPTPARR</sequence>
<accession>A0ABV9VQA9</accession>
<evidence type="ECO:0000256" key="1">
    <source>
        <dbReference type="SAM" id="MobiDB-lite"/>
    </source>
</evidence>
<organism evidence="3 4">
    <name type="scientific">Dactylosporangium cerinum</name>
    <dbReference type="NCBI Taxonomy" id="1434730"/>
    <lineage>
        <taxon>Bacteria</taxon>
        <taxon>Bacillati</taxon>
        <taxon>Actinomycetota</taxon>
        <taxon>Actinomycetes</taxon>
        <taxon>Micromonosporales</taxon>
        <taxon>Micromonosporaceae</taxon>
        <taxon>Dactylosporangium</taxon>
    </lineage>
</organism>
<dbReference type="InterPro" id="IPR038721">
    <property type="entry name" value="IS701-like_DDE_dom"/>
</dbReference>
<name>A0ABV9VQA9_9ACTN</name>
<protein>
    <submittedName>
        <fullName evidence="3">Transposase</fullName>
    </submittedName>
</protein>
<evidence type="ECO:0000313" key="4">
    <source>
        <dbReference type="Proteomes" id="UP001595912"/>
    </source>
</evidence>
<evidence type="ECO:0000313" key="3">
    <source>
        <dbReference type="EMBL" id="MFC4998575.1"/>
    </source>
</evidence>
<dbReference type="Proteomes" id="UP001595912">
    <property type="component" value="Unassembled WGS sequence"/>
</dbReference>
<keyword evidence="4" id="KW-1185">Reference proteome</keyword>
<gene>
    <name evidence="3" type="ORF">ACFPIJ_12100</name>
</gene>
<dbReference type="RefSeq" id="WP_380114829.1">
    <property type="nucleotide sequence ID" value="NZ_JBHSIU010000012.1"/>
</dbReference>
<feature type="compositionally biased region" description="Pro residues" evidence="1">
    <location>
        <begin position="52"/>
        <end position="61"/>
    </location>
</feature>